<dbReference type="InterPro" id="IPR017441">
    <property type="entry name" value="Protein_kinase_ATP_BS"/>
</dbReference>
<evidence type="ECO:0000259" key="21">
    <source>
        <dbReference type="PROSITE" id="PS51285"/>
    </source>
</evidence>
<dbReference type="PROSITE" id="PS00107">
    <property type="entry name" value="PROTEIN_KINASE_ATP"/>
    <property type="match status" value="1"/>
</dbReference>
<evidence type="ECO:0000256" key="7">
    <source>
        <dbReference type="ARBA" id="ARBA00022741"/>
    </source>
</evidence>
<evidence type="ECO:0000256" key="9">
    <source>
        <dbReference type="ARBA" id="ARBA00022777"/>
    </source>
</evidence>
<dbReference type="PANTHER" id="PTHR24351">
    <property type="entry name" value="RIBOSOMAL PROTEIN S6 KINASE"/>
    <property type="match status" value="1"/>
</dbReference>
<dbReference type="InterPro" id="IPR012233">
    <property type="entry name" value="PKC"/>
</dbReference>
<dbReference type="CDD" id="cd05588">
    <property type="entry name" value="STKc_aPKC"/>
    <property type="match status" value="1"/>
</dbReference>
<dbReference type="OrthoDB" id="63267at2759"/>
<dbReference type="SMR" id="B4MQ00"/>
<accession>B4MQ00</accession>
<dbReference type="HOGENOM" id="CLU_000288_63_29_1"/>
<keyword evidence="7 14" id="KW-0547">Nucleotide-binding</keyword>
<evidence type="ECO:0000256" key="18">
    <source>
        <dbReference type="SAM" id="MobiDB-lite"/>
    </source>
</evidence>
<dbReference type="AlphaFoldDB" id="B4MQ00"/>
<dbReference type="PROSITE" id="PS51285">
    <property type="entry name" value="AGC_KINASE_CTER"/>
    <property type="match status" value="1"/>
</dbReference>
<organism evidence="24">
    <name type="scientific">Drosophila willistoni</name>
    <name type="common">Fruit fly</name>
    <dbReference type="NCBI Taxonomy" id="7260"/>
    <lineage>
        <taxon>Eukaryota</taxon>
        <taxon>Metazoa</taxon>
        <taxon>Ecdysozoa</taxon>
        <taxon>Arthropoda</taxon>
        <taxon>Hexapoda</taxon>
        <taxon>Insecta</taxon>
        <taxon>Pterygota</taxon>
        <taxon>Neoptera</taxon>
        <taxon>Endopterygota</taxon>
        <taxon>Diptera</taxon>
        <taxon>Brachycera</taxon>
        <taxon>Muscomorpha</taxon>
        <taxon>Ephydroidea</taxon>
        <taxon>Drosophilidae</taxon>
        <taxon>Drosophila</taxon>
        <taxon>Sophophora</taxon>
    </lineage>
</organism>
<dbReference type="GO" id="GO:0106310">
    <property type="term" value="F:protein serine kinase activity"/>
    <property type="evidence" value="ECO:0007669"/>
    <property type="project" value="RHEA"/>
</dbReference>
<feature type="binding site" evidence="16">
    <location>
        <begin position="269"/>
        <end position="277"/>
    </location>
    <ligand>
        <name>ATP</name>
        <dbReference type="ChEBI" id="CHEBI:30616"/>
    </ligand>
</feature>
<comment type="catalytic activity">
    <reaction evidence="12 14">
        <text>L-threonyl-[protein] + ATP = O-phospho-L-threonyl-[protein] + ADP + H(+)</text>
        <dbReference type="Rhea" id="RHEA:46608"/>
        <dbReference type="Rhea" id="RHEA-COMP:11060"/>
        <dbReference type="Rhea" id="RHEA-COMP:11605"/>
        <dbReference type="ChEBI" id="CHEBI:15378"/>
        <dbReference type="ChEBI" id="CHEBI:30013"/>
        <dbReference type="ChEBI" id="CHEBI:30616"/>
        <dbReference type="ChEBI" id="CHEBI:61977"/>
        <dbReference type="ChEBI" id="CHEBI:456216"/>
        <dbReference type="EC" id="2.7.11.13"/>
    </reaction>
</comment>
<keyword evidence="3 14" id="KW-0723">Serine/threonine-protein kinase</keyword>
<dbReference type="InParanoid" id="B4MQ00"/>
<name>B4MQ00_DROWI</name>
<dbReference type="Gene3D" id="3.30.200.20">
    <property type="entry name" value="Phosphorylase Kinase, domain 1"/>
    <property type="match status" value="1"/>
</dbReference>
<evidence type="ECO:0000256" key="5">
    <source>
        <dbReference type="ARBA" id="ARBA00022679"/>
    </source>
</evidence>
<dbReference type="PROSITE" id="PS50081">
    <property type="entry name" value="ZF_DAG_PE_2"/>
    <property type="match status" value="1"/>
</dbReference>
<dbReference type="InterPro" id="IPR008271">
    <property type="entry name" value="Ser/Thr_kinase_AS"/>
</dbReference>
<evidence type="ECO:0000256" key="13">
    <source>
        <dbReference type="ARBA" id="ARBA00047470"/>
    </source>
</evidence>
<dbReference type="PROSITE" id="PS00108">
    <property type="entry name" value="PROTEIN_KINASE_ST"/>
    <property type="match status" value="1"/>
</dbReference>
<dbReference type="PhylomeDB" id="B4MQ00"/>
<dbReference type="FunFam" id="3.30.200.20:FF:000070">
    <property type="entry name" value="Protein kinase C"/>
    <property type="match status" value="1"/>
</dbReference>
<feature type="domain" description="Protein kinase" evidence="19">
    <location>
        <begin position="263"/>
        <end position="531"/>
    </location>
</feature>
<feature type="domain" description="PB1" evidence="22">
    <location>
        <begin position="28"/>
        <end position="111"/>
    </location>
</feature>
<dbReference type="CDD" id="cd06404">
    <property type="entry name" value="PB1_aPKC"/>
    <property type="match status" value="1"/>
</dbReference>
<evidence type="ECO:0000256" key="12">
    <source>
        <dbReference type="ARBA" id="ARBA00047272"/>
    </source>
</evidence>
<evidence type="ECO:0000256" key="10">
    <source>
        <dbReference type="ARBA" id="ARBA00022833"/>
    </source>
</evidence>
<dbReference type="Pfam" id="PF00564">
    <property type="entry name" value="PB1"/>
    <property type="match status" value="1"/>
</dbReference>
<evidence type="ECO:0000259" key="22">
    <source>
        <dbReference type="PROSITE" id="PS51745"/>
    </source>
</evidence>
<evidence type="ECO:0000256" key="4">
    <source>
        <dbReference type="ARBA" id="ARBA00022553"/>
    </source>
</evidence>
<feature type="domain" description="Phorbol-ester/DAG-type" evidence="20">
    <location>
        <begin position="143"/>
        <end position="193"/>
    </location>
</feature>
<dbReference type="FunCoup" id="B4MQ00">
    <property type="interactions" value="867"/>
</dbReference>
<dbReference type="FunFam" id="3.10.20.90:FF:000071">
    <property type="entry name" value="Protein kinase C"/>
    <property type="match status" value="1"/>
</dbReference>
<keyword evidence="5 14" id="KW-0808">Transferase</keyword>
<dbReference type="GO" id="GO:0007163">
    <property type="term" value="P:establishment or maintenance of cell polarity"/>
    <property type="evidence" value="ECO:0007669"/>
    <property type="project" value="InterPro"/>
</dbReference>
<dbReference type="InterPro" id="IPR034659">
    <property type="entry name" value="Atypical_PKC"/>
</dbReference>
<feature type="binding site" evidence="17">
    <location>
        <position position="296"/>
    </location>
    <ligand>
        <name>ATP</name>
        <dbReference type="ChEBI" id="CHEBI:30616"/>
    </ligand>
</feature>
<evidence type="ECO:0000256" key="11">
    <source>
        <dbReference type="ARBA" id="ARBA00022840"/>
    </source>
</evidence>
<dbReference type="SMART" id="SM00133">
    <property type="entry name" value="S_TK_X"/>
    <property type="match status" value="1"/>
</dbReference>
<keyword evidence="6" id="KW-0479">Metal-binding</keyword>
<feature type="compositionally biased region" description="Polar residues" evidence="18">
    <location>
        <begin position="1"/>
        <end position="10"/>
    </location>
</feature>
<comment type="catalytic activity">
    <reaction evidence="13">
        <text>L-seryl-[protein] + ATP = O-phospho-L-seryl-[protein] + ADP + H(+)</text>
        <dbReference type="Rhea" id="RHEA:17989"/>
        <dbReference type="Rhea" id="RHEA-COMP:9863"/>
        <dbReference type="Rhea" id="RHEA-COMP:11604"/>
        <dbReference type="ChEBI" id="CHEBI:15378"/>
        <dbReference type="ChEBI" id="CHEBI:29999"/>
        <dbReference type="ChEBI" id="CHEBI:30616"/>
        <dbReference type="ChEBI" id="CHEBI:83421"/>
        <dbReference type="ChEBI" id="CHEBI:456216"/>
        <dbReference type="EC" id="2.7.11.13"/>
    </reaction>
</comment>
<evidence type="ECO:0000259" key="19">
    <source>
        <dbReference type="PROSITE" id="PS50011"/>
    </source>
</evidence>
<dbReference type="SMART" id="SM00666">
    <property type="entry name" value="PB1"/>
    <property type="match status" value="1"/>
</dbReference>
<feature type="domain" description="AGC-kinase C-terminal" evidence="21">
    <location>
        <begin position="532"/>
        <end position="603"/>
    </location>
</feature>
<dbReference type="FunFam" id="1.10.510.10:FF:000048">
    <property type="entry name" value="Protein kinase C"/>
    <property type="match status" value="1"/>
</dbReference>
<dbReference type="InterPro" id="IPR046349">
    <property type="entry name" value="C1-like_sf"/>
</dbReference>
<evidence type="ECO:0000256" key="1">
    <source>
        <dbReference type="ARBA" id="ARBA00005490"/>
    </source>
</evidence>
<keyword evidence="4" id="KW-0597">Phosphoprotein</keyword>
<dbReference type="GO" id="GO:0005524">
    <property type="term" value="F:ATP binding"/>
    <property type="evidence" value="ECO:0007669"/>
    <property type="project" value="UniProtKB-UniRule"/>
</dbReference>
<dbReference type="SMART" id="SM00220">
    <property type="entry name" value="S_TKc"/>
    <property type="match status" value="1"/>
</dbReference>
<dbReference type="InterPro" id="IPR017892">
    <property type="entry name" value="Pkinase_C"/>
</dbReference>
<dbReference type="Pfam" id="PF00130">
    <property type="entry name" value="C1_1"/>
    <property type="match status" value="1"/>
</dbReference>
<dbReference type="Pfam" id="PF00433">
    <property type="entry name" value="Pkinase_C"/>
    <property type="match status" value="1"/>
</dbReference>
<dbReference type="GO" id="GO:0008270">
    <property type="term" value="F:zinc ion binding"/>
    <property type="evidence" value="ECO:0007669"/>
    <property type="project" value="UniProtKB-KW"/>
</dbReference>
<dbReference type="SMART" id="SM00109">
    <property type="entry name" value="C1"/>
    <property type="match status" value="1"/>
</dbReference>
<dbReference type="InterPro" id="IPR034877">
    <property type="entry name" value="PB1_aPKC"/>
</dbReference>
<dbReference type="Gene3D" id="3.10.20.90">
    <property type="entry name" value="Phosphatidylinositol 3-kinase Catalytic Subunit, Chain A, domain 1"/>
    <property type="match status" value="1"/>
</dbReference>
<evidence type="ECO:0000259" key="20">
    <source>
        <dbReference type="PROSITE" id="PS50081"/>
    </source>
</evidence>
<feature type="binding site" evidence="16">
    <location>
        <position position="292"/>
    </location>
    <ligand>
        <name>ATP</name>
        <dbReference type="ChEBI" id="CHEBI:30616"/>
    </ligand>
</feature>
<dbReference type="Gene3D" id="1.10.510.10">
    <property type="entry name" value="Transferase(Phosphotransferase) domain 1"/>
    <property type="match status" value="1"/>
</dbReference>
<evidence type="ECO:0000313" key="23">
    <source>
        <dbReference type="EMBL" id="EDW74189.1"/>
    </source>
</evidence>
<keyword evidence="9 14" id="KW-0418">Kinase</keyword>
<dbReference type="OMA" id="FTIKWID"/>
<keyword evidence="8" id="KW-0863">Zinc-finger</keyword>
<protein>
    <recommendedName>
        <fullName evidence="2 14">Protein kinase C</fullName>
        <ecNumber evidence="2 14">2.7.11.13</ecNumber>
    </recommendedName>
</protein>
<dbReference type="GO" id="GO:0004697">
    <property type="term" value="F:diacylglycerol-dependent serine/threonine kinase activity"/>
    <property type="evidence" value="ECO:0007669"/>
    <property type="project" value="UniProtKB-UniRule"/>
</dbReference>
<reference evidence="23 24" key="1">
    <citation type="journal article" date="2007" name="Nature">
        <title>Evolution of genes and genomes on the Drosophila phylogeny.</title>
        <authorList>
            <consortium name="Drosophila 12 Genomes Consortium"/>
            <person name="Clark A.G."/>
            <person name="Eisen M.B."/>
            <person name="Smith D.R."/>
            <person name="Bergman C.M."/>
            <person name="Oliver B."/>
            <person name="Markow T.A."/>
            <person name="Kaufman T.C."/>
            <person name="Kellis M."/>
            <person name="Gelbart W."/>
            <person name="Iyer V.N."/>
            <person name="Pollard D.A."/>
            <person name="Sackton T.B."/>
            <person name="Larracuente A.M."/>
            <person name="Singh N.D."/>
            <person name="Abad J.P."/>
            <person name="Abt D.N."/>
            <person name="Adryan B."/>
            <person name="Aguade M."/>
            <person name="Akashi H."/>
            <person name="Anderson W.W."/>
            <person name="Aquadro C.F."/>
            <person name="Ardell D.H."/>
            <person name="Arguello R."/>
            <person name="Artieri C.G."/>
            <person name="Barbash D.A."/>
            <person name="Barker D."/>
            <person name="Barsanti P."/>
            <person name="Batterham P."/>
            <person name="Batzoglou S."/>
            <person name="Begun D."/>
            <person name="Bhutkar A."/>
            <person name="Blanco E."/>
            <person name="Bosak S.A."/>
            <person name="Bradley R.K."/>
            <person name="Brand A.D."/>
            <person name="Brent M.R."/>
            <person name="Brooks A.N."/>
            <person name="Brown R.H."/>
            <person name="Butlin R.K."/>
            <person name="Caggese C."/>
            <person name="Calvi B.R."/>
            <person name="Bernardo de Carvalho A."/>
            <person name="Caspi A."/>
            <person name="Castrezana S."/>
            <person name="Celniker S.E."/>
            <person name="Chang J.L."/>
            <person name="Chapple C."/>
            <person name="Chatterji S."/>
            <person name="Chinwalla A."/>
            <person name="Civetta A."/>
            <person name="Clifton S.W."/>
            <person name="Comeron J.M."/>
            <person name="Costello J.C."/>
            <person name="Coyne J.A."/>
            <person name="Daub J."/>
            <person name="David R.G."/>
            <person name="Delcher A.L."/>
            <person name="Delehaunty K."/>
            <person name="Do C.B."/>
            <person name="Ebling H."/>
            <person name="Edwards K."/>
            <person name="Eickbush T."/>
            <person name="Evans J.D."/>
            <person name="Filipski A."/>
            <person name="Findeiss S."/>
            <person name="Freyhult E."/>
            <person name="Fulton L."/>
            <person name="Fulton R."/>
            <person name="Garcia A.C."/>
            <person name="Gardiner A."/>
            <person name="Garfield D.A."/>
            <person name="Garvin B.E."/>
            <person name="Gibson G."/>
            <person name="Gilbert D."/>
            <person name="Gnerre S."/>
            <person name="Godfrey J."/>
            <person name="Good R."/>
            <person name="Gotea V."/>
            <person name="Gravely B."/>
            <person name="Greenberg A.J."/>
            <person name="Griffiths-Jones S."/>
            <person name="Gross S."/>
            <person name="Guigo R."/>
            <person name="Gustafson E.A."/>
            <person name="Haerty W."/>
            <person name="Hahn M.W."/>
            <person name="Halligan D.L."/>
            <person name="Halpern A.L."/>
            <person name="Halter G.M."/>
            <person name="Han M.V."/>
            <person name="Heger A."/>
            <person name="Hillier L."/>
            <person name="Hinrichs A.S."/>
            <person name="Holmes I."/>
            <person name="Hoskins R.A."/>
            <person name="Hubisz M.J."/>
            <person name="Hultmark D."/>
            <person name="Huntley M.A."/>
            <person name="Jaffe D.B."/>
            <person name="Jagadeeshan S."/>
            <person name="Jeck W.R."/>
            <person name="Johnson J."/>
            <person name="Jones C.D."/>
            <person name="Jordan W.C."/>
            <person name="Karpen G.H."/>
            <person name="Kataoka E."/>
            <person name="Keightley P.D."/>
            <person name="Kheradpour P."/>
            <person name="Kirkness E.F."/>
            <person name="Koerich L.B."/>
            <person name="Kristiansen K."/>
            <person name="Kudrna D."/>
            <person name="Kulathinal R.J."/>
            <person name="Kumar S."/>
            <person name="Kwok R."/>
            <person name="Lander E."/>
            <person name="Langley C.H."/>
            <person name="Lapoint R."/>
            <person name="Lazzaro B.P."/>
            <person name="Lee S.J."/>
            <person name="Levesque L."/>
            <person name="Li R."/>
            <person name="Lin C.F."/>
            <person name="Lin M.F."/>
            <person name="Lindblad-Toh K."/>
            <person name="Llopart A."/>
            <person name="Long M."/>
            <person name="Low L."/>
            <person name="Lozovsky E."/>
            <person name="Lu J."/>
            <person name="Luo M."/>
            <person name="Machado C.A."/>
            <person name="Makalowski W."/>
            <person name="Marzo M."/>
            <person name="Matsuda M."/>
            <person name="Matzkin L."/>
            <person name="McAllister B."/>
            <person name="McBride C.S."/>
            <person name="McKernan B."/>
            <person name="McKernan K."/>
            <person name="Mendez-Lago M."/>
            <person name="Minx P."/>
            <person name="Mollenhauer M.U."/>
            <person name="Montooth K."/>
            <person name="Mount S.M."/>
            <person name="Mu X."/>
            <person name="Myers E."/>
            <person name="Negre B."/>
            <person name="Newfeld S."/>
            <person name="Nielsen R."/>
            <person name="Noor M.A."/>
            <person name="O'Grady P."/>
            <person name="Pachter L."/>
            <person name="Papaceit M."/>
            <person name="Parisi M.J."/>
            <person name="Parisi M."/>
            <person name="Parts L."/>
            <person name="Pedersen J.S."/>
            <person name="Pesole G."/>
            <person name="Phillippy A.M."/>
            <person name="Ponting C.P."/>
            <person name="Pop M."/>
            <person name="Porcelli D."/>
            <person name="Powell J.R."/>
            <person name="Prohaska S."/>
            <person name="Pruitt K."/>
            <person name="Puig M."/>
            <person name="Quesneville H."/>
            <person name="Ram K.R."/>
            <person name="Rand D."/>
            <person name="Rasmussen M.D."/>
            <person name="Reed L.K."/>
            <person name="Reenan R."/>
            <person name="Reily A."/>
            <person name="Remington K.A."/>
            <person name="Rieger T.T."/>
            <person name="Ritchie M.G."/>
            <person name="Robin C."/>
            <person name="Rogers Y.H."/>
            <person name="Rohde C."/>
            <person name="Rozas J."/>
            <person name="Rubenfield M.J."/>
            <person name="Ruiz A."/>
            <person name="Russo S."/>
            <person name="Salzberg S.L."/>
            <person name="Sanchez-Gracia A."/>
            <person name="Saranga D.J."/>
            <person name="Sato H."/>
            <person name="Schaeffer S.W."/>
            <person name="Schatz M.C."/>
            <person name="Schlenke T."/>
            <person name="Schwartz R."/>
            <person name="Segarra C."/>
            <person name="Singh R.S."/>
            <person name="Sirot L."/>
            <person name="Sirota M."/>
            <person name="Sisneros N.B."/>
            <person name="Smith C.D."/>
            <person name="Smith T.F."/>
            <person name="Spieth J."/>
            <person name="Stage D.E."/>
            <person name="Stark A."/>
            <person name="Stephan W."/>
            <person name="Strausberg R.L."/>
            <person name="Strempel S."/>
            <person name="Sturgill D."/>
            <person name="Sutton G."/>
            <person name="Sutton G.G."/>
            <person name="Tao W."/>
            <person name="Teichmann S."/>
            <person name="Tobari Y.N."/>
            <person name="Tomimura Y."/>
            <person name="Tsolas J.M."/>
            <person name="Valente V.L."/>
            <person name="Venter E."/>
            <person name="Venter J.C."/>
            <person name="Vicario S."/>
            <person name="Vieira F.G."/>
            <person name="Vilella A.J."/>
            <person name="Villasante A."/>
            <person name="Walenz B."/>
            <person name="Wang J."/>
            <person name="Wasserman M."/>
            <person name="Watts T."/>
            <person name="Wilson D."/>
            <person name="Wilson R.K."/>
            <person name="Wing R.A."/>
            <person name="Wolfner M.F."/>
            <person name="Wong A."/>
            <person name="Wong G.K."/>
            <person name="Wu C.I."/>
            <person name="Wu G."/>
            <person name="Yamamoto D."/>
            <person name="Yang H.P."/>
            <person name="Yang S.P."/>
            <person name="Yorke J.A."/>
            <person name="Yoshida K."/>
            <person name="Zdobnov E."/>
            <person name="Zhang P."/>
            <person name="Zhang Y."/>
            <person name="Zimin A.V."/>
            <person name="Baldwin J."/>
            <person name="Abdouelleil A."/>
            <person name="Abdulkadir J."/>
            <person name="Abebe A."/>
            <person name="Abera B."/>
            <person name="Abreu J."/>
            <person name="Acer S.C."/>
            <person name="Aftuck L."/>
            <person name="Alexander A."/>
            <person name="An P."/>
            <person name="Anderson E."/>
            <person name="Anderson S."/>
            <person name="Arachi H."/>
            <person name="Azer M."/>
            <person name="Bachantsang P."/>
            <person name="Barry A."/>
            <person name="Bayul T."/>
            <person name="Berlin A."/>
            <person name="Bessette D."/>
            <person name="Bloom T."/>
            <person name="Blye J."/>
            <person name="Boguslavskiy L."/>
            <person name="Bonnet C."/>
            <person name="Boukhgalter B."/>
            <person name="Bourzgui I."/>
            <person name="Brown A."/>
            <person name="Cahill P."/>
            <person name="Channer S."/>
            <person name="Cheshatsang Y."/>
            <person name="Chuda L."/>
            <person name="Citroen M."/>
            <person name="Collymore A."/>
            <person name="Cooke P."/>
            <person name="Costello M."/>
            <person name="D'Aco K."/>
            <person name="Daza R."/>
            <person name="De Haan G."/>
            <person name="DeGray S."/>
            <person name="DeMaso C."/>
            <person name="Dhargay N."/>
            <person name="Dooley K."/>
            <person name="Dooley E."/>
            <person name="Doricent M."/>
            <person name="Dorje P."/>
            <person name="Dorjee K."/>
            <person name="Dupes A."/>
            <person name="Elong R."/>
            <person name="Falk J."/>
            <person name="Farina A."/>
            <person name="Faro S."/>
            <person name="Ferguson D."/>
            <person name="Fisher S."/>
            <person name="Foley C.D."/>
            <person name="Franke A."/>
            <person name="Friedrich D."/>
            <person name="Gadbois L."/>
            <person name="Gearin G."/>
            <person name="Gearin C.R."/>
            <person name="Giannoukos G."/>
            <person name="Goode T."/>
            <person name="Graham J."/>
            <person name="Grandbois E."/>
            <person name="Grewal S."/>
            <person name="Gyaltsen K."/>
            <person name="Hafez N."/>
            <person name="Hagos B."/>
            <person name="Hall J."/>
            <person name="Henson C."/>
            <person name="Hollinger A."/>
            <person name="Honan T."/>
            <person name="Huard M.D."/>
            <person name="Hughes L."/>
            <person name="Hurhula B."/>
            <person name="Husby M.E."/>
            <person name="Kamat A."/>
            <person name="Kanga B."/>
            <person name="Kashin S."/>
            <person name="Khazanovich D."/>
            <person name="Kisner P."/>
            <person name="Lance K."/>
            <person name="Lara M."/>
            <person name="Lee W."/>
            <person name="Lennon N."/>
            <person name="Letendre F."/>
            <person name="LeVine R."/>
            <person name="Lipovsky A."/>
            <person name="Liu X."/>
            <person name="Liu J."/>
            <person name="Liu S."/>
            <person name="Lokyitsang T."/>
            <person name="Lokyitsang Y."/>
            <person name="Lubonja R."/>
            <person name="Lui A."/>
            <person name="MacDonald P."/>
            <person name="Magnisalis V."/>
            <person name="Maru K."/>
            <person name="Matthews C."/>
            <person name="McCusker W."/>
            <person name="McDonough S."/>
            <person name="Mehta T."/>
            <person name="Meldrim J."/>
            <person name="Meneus L."/>
            <person name="Mihai O."/>
            <person name="Mihalev A."/>
            <person name="Mihova T."/>
            <person name="Mittelman R."/>
            <person name="Mlenga V."/>
            <person name="Montmayeur A."/>
            <person name="Mulrain L."/>
            <person name="Navidi A."/>
            <person name="Naylor J."/>
            <person name="Negash T."/>
            <person name="Nguyen T."/>
            <person name="Nguyen N."/>
            <person name="Nicol R."/>
            <person name="Norbu C."/>
            <person name="Norbu N."/>
            <person name="Novod N."/>
            <person name="O'Neill B."/>
            <person name="Osman S."/>
            <person name="Markiewicz E."/>
            <person name="Oyono O.L."/>
            <person name="Patti C."/>
            <person name="Phunkhang P."/>
            <person name="Pierre F."/>
            <person name="Priest M."/>
            <person name="Raghuraman S."/>
            <person name="Rege F."/>
            <person name="Reyes R."/>
            <person name="Rise C."/>
            <person name="Rogov P."/>
            <person name="Ross K."/>
            <person name="Ryan E."/>
            <person name="Settipalli S."/>
            <person name="Shea T."/>
            <person name="Sherpa N."/>
            <person name="Shi L."/>
            <person name="Shih D."/>
            <person name="Sparrow T."/>
            <person name="Spaulding J."/>
            <person name="Stalker J."/>
            <person name="Stange-Thomann N."/>
            <person name="Stavropoulos S."/>
            <person name="Stone C."/>
            <person name="Strader C."/>
            <person name="Tesfaye S."/>
            <person name="Thomson T."/>
            <person name="Thoulutsang Y."/>
            <person name="Thoulutsang D."/>
            <person name="Topham K."/>
            <person name="Topping I."/>
            <person name="Tsamla T."/>
            <person name="Vassiliev H."/>
            <person name="Vo A."/>
            <person name="Wangchuk T."/>
            <person name="Wangdi T."/>
            <person name="Weiand M."/>
            <person name="Wilkinson J."/>
            <person name="Wilson A."/>
            <person name="Yadav S."/>
            <person name="Young G."/>
            <person name="Yu Q."/>
            <person name="Zembek L."/>
            <person name="Zhong D."/>
            <person name="Zimmer A."/>
            <person name="Zwirko Z."/>
            <person name="Jaffe D.B."/>
            <person name="Alvarez P."/>
            <person name="Brockman W."/>
            <person name="Butler J."/>
            <person name="Chin C."/>
            <person name="Gnerre S."/>
            <person name="Grabherr M."/>
            <person name="Kleber M."/>
            <person name="Mauceli E."/>
            <person name="MacCallum I."/>
        </authorList>
    </citation>
    <scope>NUCLEOTIDE SEQUENCE [LARGE SCALE GENOMIC DNA]</scope>
    <source>
        <strain evidence="24">Tucson 14030-0811.24</strain>
    </source>
</reference>
<evidence type="ECO:0000256" key="16">
    <source>
        <dbReference type="PIRSR" id="PIRSR000554-2"/>
    </source>
</evidence>
<evidence type="ECO:0000256" key="17">
    <source>
        <dbReference type="PROSITE-ProRule" id="PRU10141"/>
    </source>
</evidence>
<dbReference type="InterPro" id="IPR000719">
    <property type="entry name" value="Prot_kinase_dom"/>
</dbReference>
<keyword evidence="10" id="KW-0862">Zinc</keyword>
<comment type="similarity">
    <text evidence="1 14">Belongs to the protein kinase superfamily. AGC Ser/Thr protein kinase family. PKC subfamily.</text>
</comment>
<dbReference type="PRINTS" id="PR00008">
    <property type="entry name" value="DAGPEDOMAIN"/>
</dbReference>
<dbReference type="Pfam" id="PF00069">
    <property type="entry name" value="Pkinase"/>
    <property type="match status" value="1"/>
</dbReference>
<dbReference type="InterPro" id="IPR000270">
    <property type="entry name" value="PB1_dom"/>
</dbReference>
<dbReference type="GO" id="GO:0045087">
    <property type="term" value="P:innate immune response"/>
    <property type="evidence" value="ECO:0007669"/>
    <property type="project" value="UniProtKB-ARBA"/>
</dbReference>
<evidence type="ECO:0000256" key="3">
    <source>
        <dbReference type="ARBA" id="ARBA00022527"/>
    </source>
</evidence>
<evidence type="ECO:0000313" key="24">
    <source>
        <dbReference type="Proteomes" id="UP000007798"/>
    </source>
</evidence>
<sequence>MQKMPSQILNDGSGGSGGGTQLDNSPNLITVKTAYNGQIIITTINKNITYEELCYEIRNICRFPLDQPFTIKWVDEENDPCTISTNMELNEAIRLYEMNYDSQLVIHVFPNVPHAPGQSCDGEDRSIYRRGARRWRKLYRVNGHIFQAKRFNRRASCAYCRDRIWGLGRQGFKCIQCKLLVHKKCHKLVQKHCTDQPEPLVKERAEDAGDPMPVPLPPIPFEGLSSLDTGEGTHEQTIACPPPPPHEDALEAGTQRQYSLSDFELIRVIGRGSYAKVLMVELRRTRRIYAMKVIKKALVTDDEDIDWVQTEKHVFETASNHPFLVGLHSCFQTPSRLFFVIEFVRGGDLMYHMQRQRRLPEEHARFYAAEISLALNFLHEKGIIYRDLKLDNVLLDHEGHIKLTDYGMCKEGIRSGDTTSTFCGTPNYIAPEILRGEDYGFSVDWWALGVLLYEMLAGRSPFDLAGASENPDQNTEDYLFQVILEKAIRIPRSLSVRAASVLKGFLNKNPADRLGCHRESAFMDIVSHPFFKNMDWELLERKQVTPPFKPRLDSDRDLANFPPEFTGEAVQLTPDDDHVIDNIDQTEFEGFEYVNPLLMSLEDCV</sequence>
<dbReference type="EMBL" id="CH963849">
    <property type="protein sequence ID" value="EDW74189.1"/>
    <property type="molecule type" value="Genomic_DNA"/>
</dbReference>
<dbReference type="Gene3D" id="3.30.60.20">
    <property type="match status" value="1"/>
</dbReference>
<dbReference type="PIRSF" id="PIRSF000554">
    <property type="entry name" value="PKC_zeta"/>
    <property type="match status" value="1"/>
</dbReference>
<dbReference type="PROSITE" id="PS00479">
    <property type="entry name" value="ZF_DAG_PE_1"/>
    <property type="match status" value="1"/>
</dbReference>
<gene>
    <name evidence="23" type="primary">Dwil\GK21803</name>
    <name evidence="23" type="ORF">Dwil_GK21803</name>
</gene>
<dbReference type="InterPro" id="IPR000961">
    <property type="entry name" value="AGC-kinase_C"/>
</dbReference>
<evidence type="ECO:0000256" key="14">
    <source>
        <dbReference type="PIRNR" id="PIRNR000554"/>
    </source>
</evidence>
<evidence type="ECO:0000256" key="6">
    <source>
        <dbReference type="ARBA" id="ARBA00022723"/>
    </source>
</evidence>
<dbReference type="eggNOG" id="KOG0695">
    <property type="taxonomic scope" value="Eukaryota"/>
</dbReference>
<keyword evidence="11 14" id="KW-0067">ATP-binding</keyword>
<feature type="region of interest" description="Disordered" evidence="18">
    <location>
        <begin position="1"/>
        <end position="22"/>
    </location>
</feature>
<dbReference type="InterPro" id="IPR020454">
    <property type="entry name" value="DAG/PE-bd"/>
</dbReference>
<proteinExistence type="inferred from homology"/>
<dbReference type="CDD" id="cd20794">
    <property type="entry name" value="C1_aPKC"/>
    <property type="match status" value="1"/>
</dbReference>
<dbReference type="FunFam" id="3.30.60.20:FF:000012">
    <property type="entry name" value="Protein kinase C"/>
    <property type="match status" value="1"/>
</dbReference>
<evidence type="ECO:0000256" key="2">
    <source>
        <dbReference type="ARBA" id="ARBA00012429"/>
    </source>
</evidence>
<feature type="active site" description="Proton acceptor" evidence="15">
    <location>
        <position position="387"/>
    </location>
</feature>
<dbReference type="STRING" id="7260.B4MQ00"/>
<dbReference type="Proteomes" id="UP000007798">
    <property type="component" value="Unassembled WGS sequence"/>
</dbReference>
<evidence type="ECO:0000256" key="8">
    <source>
        <dbReference type="ARBA" id="ARBA00022771"/>
    </source>
</evidence>
<dbReference type="PROSITE" id="PS51745">
    <property type="entry name" value="PB1"/>
    <property type="match status" value="1"/>
</dbReference>
<dbReference type="SUPFAM" id="SSF56112">
    <property type="entry name" value="Protein kinase-like (PK-like)"/>
    <property type="match status" value="1"/>
</dbReference>
<dbReference type="InterPro" id="IPR002219">
    <property type="entry name" value="PKC_DAG/PE"/>
</dbReference>
<dbReference type="SUPFAM" id="SSF57889">
    <property type="entry name" value="Cysteine-rich domain"/>
    <property type="match status" value="1"/>
</dbReference>
<evidence type="ECO:0000256" key="15">
    <source>
        <dbReference type="PIRSR" id="PIRSR000554-1"/>
    </source>
</evidence>
<dbReference type="PROSITE" id="PS50011">
    <property type="entry name" value="PROTEIN_KINASE_DOM"/>
    <property type="match status" value="1"/>
</dbReference>
<dbReference type="InterPro" id="IPR053793">
    <property type="entry name" value="PB1-like"/>
</dbReference>
<dbReference type="InterPro" id="IPR011009">
    <property type="entry name" value="Kinase-like_dom_sf"/>
</dbReference>
<keyword evidence="24" id="KW-1185">Reference proteome</keyword>
<dbReference type="EC" id="2.7.11.13" evidence="2 14"/>
<dbReference type="SUPFAM" id="SSF54277">
    <property type="entry name" value="CAD &amp; PB1 domains"/>
    <property type="match status" value="1"/>
</dbReference>